<dbReference type="Pfam" id="PF06299">
    <property type="entry name" value="DUF1045"/>
    <property type="match status" value="1"/>
</dbReference>
<name>A0AAN4ZYZ3_9RHOB</name>
<evidence type="ECO:0000313" key="4">
    <source>
        <dbReference type="Proteomes" id="UP000634647"/>
    </source>
</evidence>
<keyword evidence="3" id="KW-1185">Reference proteome</keyword>
<reference evidence="1" key="3">
    <citation type="submission" date="2023-06" db="EMBL/GenBank/DDBJ databases">
        <authorList>
            <person name="Sun Q."/>
            <person name="Zhou Y."/>
        </authorList>
    </citation>
    <scope>NUCLEOTIDE SEQUENCE</scope>
    <source>
        <strain evidence="1">CGMCC 1.10859</strain>
    </source>
</reference>
<proteinExistence type="predicted"/>
<dbReference type="RefSeq" id="WP_035844535.1">
    <property type="nucleotide sequence ID" value="NZ_BNAB01000006.1"/>
</dbReference>
<dbReference type="EMBL" id="FNOB01000007">
    <property type="protein sequence ID" value="SDW82536.1"/>
    <property type="molecule type" value="Genomic_DNA"/>
</dbReference>
<sequence>MTDYARYAIYYTPPPGALADFGARWLGWDAARGRARAHFDLPALPRPVADLTAAPRKYGFHGTLKPPFRLAPGQSRATLDTALEDLAARLAPVTLAGLRLARLGGFLALVPEGEAAALAALAAEVVARLDAFRAPPTRDELQRRRAAGLSPAQEANLLRWGYPYVMEEFRFHLTLTGALPPEAAEATRAALAPVLAPLQPRPFVLDALSLCGEDGAGRFHLLHRVPLSG</sequence>
<reference evidence="1" key="1">
    <citation type="journal article" date="2014" name="Int. J. Syst. Evol. Microbiol.">
        <title>Complete genome sequence of Corynebacterium casei LMG S-19264T (=DSM 44701T), isolated from a smear-ripened cheese.</title>
        <authorList>
            <consortium name="US DOE Joint Genome Institute (JGI-PGF)"/>
            <person name="Walter F."/>
            <person name="Albersmeier A."/>
            <person name="Kalinowski J."/>
            <person name="Ruckert C."/>
        </authorList>
    </citation>
    <scope>NUCLEOTIDE SEQUENCE</scope>
    <source>
        <strain evidence="1">CGMCC 1.10859</strain>
    </source>
</reference>
<organism evidence="1 4">
    <name type="scientific">Allgaiera indica</name>
    <dbReference type="NCBI Taxonomy" id="765699"/>
    <lineage>
        <taxon>Bacteria</taxon>
        <taxon>Pseudomonadati</taxon>
        <taxon>Pseudomonadota</taxon>
        <taxon>Alphaproteobacteria</taxon>
        <taxon>Rhodobacterales</taxon>
        <taxon>Paracoccaceae</taxon>
        <taxon>Allgaiera</taxon>
    </lineage>
</organism>
<evidence type="ECO:0000313" key="1">
    <source>
        <dbReference type="EMBL" id="GHE01200.1"/>
    </source>
</evidence>
<comment type="caution">
    <text evidence="1">The sequence shown here is derived from an EMBL/GenBank/DDBJ whole genome shotgun (WGS) entry which is preliminary data.</text>
</comment>
<protein>
    <submittedName>
        <fullName evidence="1">Phosphonate metabolism protein</fullName>
    </submittedName>
</protein>
<evidence type="ECO:0000313" key="3">
    <source>
        <dbReference type="Proteomes" id="UP000199541"/>
    </source>
</evidence>
<dbReference type="PIRSF" id="PIRSF033328">
    <property type="entry name" value="Phest_Mll4975"/>
    <property type="match status" value="1"/>
</dbReference>
<reference evidence="2 3" key="2">
    <citation type="submission" date="2016-10" db="EMBL/GenBank/DDBJ databases">
        <authorList>
            <person name="Varghese N."/>
            <person name="Submissions S."/>
        </authorList>
    </citation>
    <scope>NUCLEOTIDE SEQUENCE [LARGE SCALE GENOMIC DNA]</scope>
    <source>
        <strain evidence="2 3">DSM 24802</strain>
    </source>
</reference>
<dbReference type="EMBL" id="BNAB01000006">
    <property type="protein sequence ID" value="GHE01200.1"/>
    <property type="molecule type" value="Genomic_DNA"/>
</dbReference>
<dbReference type="Gene3D" id="3.90.1140.10">
    <property type="entry name" value="Cyclic phosphodiesterase"/>
    <property type="match status" value="1"/>
</dbReference>
<dbReference type="NCBIfam" id="TIGR03223">
    <property type="entry name" value="Phn_opern_protn"/>
    <property type="match status" value="1"/>
</dbReference>
<dbReference type="Proteomes" id="UP000634647">
    <property type="component" value="Unassembled WGS sequence"/>
</dbReference>
<dbReference type="AlphaFoldDB" id="A0AAN4ZYZ3"/>
<dbReference type="Proteomes" id="UP000199541">
    <property type="component" value="Unassembled WGS sequence"/>
</dbReference>
<accession>A0AAN4ZYZ3</accession>
<evidence type="ECO:0000313" key="2">
    <source>
        <dbReference type="EMBL" id="SDW82536.1"/>
    </source>
</evidence>
<dbReference type="InterPro" id="IPR009389">
    <property type="entry name" value="DUF1045"/>
</dbReference>
<gene>
    <name evidence="1" type="ORF">GCM10008024_15720</name>
    <name evidence="2" type="ORF">SAMN05444006_10733</name>
</gene>